<gene>
    <name evidence="3" type="ORF">H9Q16_00515</name>
</gene>
<dbReference type="InterPro" id="IPR029044">
    <property type="entry name" value="Nucleotide-diphossugar_trans"/>
</dbReference>
<dbReference type="CDD" id="cd04186">
    <property type="entry name" value="GT_2_like_c"/>
    <property type="match status" value="1"/>
</dbReference>
<evidence type="ECO:0000313" key="4">
    <source>
        <dbReference type="Proteomes" id="UP000635142"/>
    </source>
</evidence>
<dbReference type="Pfam" id="PF13632">
    <property type="entry name" value="Glyco_trans_2_3"/>
    <property type="match status" value="1"/>
</dbReference>
<dbReference type="PANTHER" id="PTHR43179">
    <property type="entry name" value="RHAMNOSYLTRANSFERASE WBBL"/>
    <property type="match status" value="1"/>
</dbReference>
<feature type="domain" description="Glycosyltransferase 2-like" evidence="1">
    <location>
        <begin position="9"/>
        <end position="144"/>
    </location>
</feature>
<proteinExistence type="predicted"/>
<feature type="domain" description="Glycosyltransferase 2-like" evidence="2">
    <location>
        <begin position="174"/>
        <end position="253"/>
    </location>
</feature>
<sequence length="333" mass="36298">MSDTPRLLVIILNYRTAEMTLRAAEAALADMPEGAELVLIDNASGDGSARVLQEALSARGWDAEGRVRLILSNENGGFGAGNNLGLRAAMSDGTRPDYFYVLNSDAFPDRGCIGTLLDHLQVHPTAGFAASHVRGEDGVDHTTAFRFPSIAGEFEGAARIGPISKLLSKAVVAPPLPTTPTQVDWAAGASILIRAETLRDVGLFDETFFLYFEETDLILRAARTGWTCWFVPDARVVHVGSVSTGMREWARMPDYWFASRRHYFVKNHGRVYAALAWCARISGATIHAVRCRVTGQPSQDAPHFLPDLFRFGLGLGPAGRRQITPRSPSEDTL</sequence>
<dbReference type="InterPro" id="IPR001173">
    <property type="entry name" value="Glyco_trans_2-like"/>
</dbReference>
<organism evidence="3 4">
    <name type="scientific">Sulfitobacter aestuariivivens</name>
    <dbReference type="NCBI Taxonomy" id="2766981"/>
    <lineage>
        <taxon>Bacteria</taxon>
        <taxon>Pseudomonadati</taxon>
        <taxon>Pseudomonadota</taxon>
        <taxon>Alphaproteobacteria</taxon>
        <taxon>Rhodobacterales</taxon>
        <taxon>Roseobacteraceae</taxon>
        <taxon>Sulfitobacter</taxon>
    </lineage>
</organism>
<protein>
    <submittedName>
        <fullName evidence="3">Glycosyltransferase family 2 protein</fullName>
    </submittedName>
</protein>
<dbReference type="Pfam" id="PF00535">
    <property type="entry name" value="Glycos_transf_2"/>
    <property type="match status" value="1"/>
</dbReference>
<name>A0A927HEN7_9RHOB</name>
<keyword evidence="4" id="KW-1185">Reference proteome</keyword>
<evidence type="ECO:0000259" key="2">
    <source>
        <dbReference type="Pfam" id="PF13632"/>
    </source>
</evidence>
<comment type="caution">
    <text evidence="3">The sequence shown here is derived from an EMBL/GenBank/DDBJ whole genome shotgun (WGS) entry which is preliminary data.</text>
</comment>
<dbReference type="EMBL" id="JACTAG010000001">
    <property type="protein sequence ID" value="MBD3662395.1"/>
    <property type="molecule type" value="Genomic_DNA"/>
</dbReference>
<evidence type="ECO:0000259" key="1">
    <source>
        <dbReference type="Pfam" id="PF00535"/>
    </source>
</evidence>
<dbReference type="AlphaFoldDB" id="A0A927HEN7"/>
<dbReference type="SUPFAM" id="SSF53448">
    <property type="entry name" value="Nucleotide-diphospho-sugar transferases"/>
    <property type="match status" value="1"/>
</dbReference>
<dbReference type="Gene3D" id="3.90.550.10">
    <property type="entry name" value="Spore Coat Polysaccharide Biosynthesis Protein SpsA, Chain A"/>
    <property type="match status" value="1"/>
</dbReference>
<dbReference type="PANTHER" id="PTHR43179:SF7">
    <property type="entry name" value="RHAMNOSYLTRANSFERASE WBBL"/>
    <property type="match status" value="1"/>
</dbReference>
<reference evidence="3" key="1">
    <citation type="submission" date="2020-08" db="EMBL/GenBank/DDBJ databases">
        <title>Sulfitobacter aestuariivivens sp. nov., isolated from a tidal flat.</title>
        <authorList>
            <person name="Park S."/>
            <person name="Yoon J.-H."/>
        </authorList>
    </citation>
    <scope>NUCLEOTIDE SEQUENCE</scope>
    <source>
        <strain evidence="3">TSTF-M16</strain>
    </source>
</reference>
<evidence type="ECO:0000313" key="3">
    <source>
        <dbReference type="EMBL" id="MBD3662395.1"/>
    </source>
</evidence>
<dbReference type="Proteomes" id="UP000635142">
    <property type="component" value="Unassembled WGS sequence"/>
</dbReference>
<accession>A0A927HEN7</accession>
<dbReference type="RefSeq" id="WP_191073438.1">
    <property type="nucleotide sequence ID" value="NZ_JACTAG010000001.1"/>
</dbReference>